<evidence type="ECO:0000259" key="1">
    <source>
        <dbReference type="Pfam" id="PF13391"/>
    </source>
</evidence>
<reference evidence="2 3" key="1">
    <citation type="submission" date="2019-08" db="EMBL/GenBank/DDBJ databases">
        <authorList>
            <person name="Shi S."/>
        </authorList>
    </citation>
    <scope>NUCLEOTIDE SEQUENCE [LARGE SCALE GENOMIC DNA]</scope>
    <source>
        <strain evidence="2 3">GY10130</strain>
    </source>
</reference>
<organism evidence="2 3">
    <name type="scientific">Pontibacter qinzhouensis</name>
    <dbReference type="NCBI Taxonomy" id="2603253"/>
    <lineage>
        <taxon>Bacteria</taxon>
        <taxon>Pseudomonadati</taxon>
        <taxon>Bacteroidota</taxon>
        <taxon>Cytophagia</taxon>
        <taxon>Cytophagales</taxon>
        <taxon>Hymenobacteraceae</taxon>
        <taxon>Pontibacter</taxon>
    </lineage>
</organism>
<dbReference type="Proteomes" id="UP000321926">
    <property type="component" value="Unassembled WGS sequence"/>
</dbReference>
<accession>A0A5C8JDL3</accession>
<dbReference type="AlphaFoldDB" id="A0A5C8JDL3"/>
<dbReference type="InterPro" id="IPR003615">
    <property type="entry name" value="HNH_nuc"/>
</dbReference>
<dbReference type="RefSeq" id="WP_147923115.1">
    <property type="nucleotide sequence ID" value="NZ_VRTY01000079.1"/>
</dbReference>
<gene>
    <name evidence="2" type="ORF">FVR03_17780</name>
</gene>
<feature type="domain" description="HNH nuclease" evidence="1">
    <location>
        <begin position="150"/>
        <end position="200"/>
    </location>
</feature>
<keyword evidence="2" id="KW-0378">Hydrolase</keyword>
<dbReference type="GO" id="GO:0004519">
    <property type="term" value="F:endonuclease activity"/>
    <property type="evidence" value="ECO:0007669"/>
    <property type="project" value="UniProtKB-KW"/>
</dbReference>
<proteinExistence type="predicted"/>
<name>A0A5C8JDL3_9BACT</name>
<protein>
    <submittedName>
        <fullName evidence="2">HNH endonuclease</fullName>
    </submittedName>
</protein>
<dbReference type="EMBL" id="VRTY01000079">
    <property type="protein sequence ID" value="TXK36460.1"/>
    <property type="molecule type" value="Genomic_DNA"/>
</dbReference>
<keyword evidence="2" id="KW-0255">Endonuclease</keyword>
<dbReference type="Pfam" id="PF13391">
    <property type="entry name" value="HNH_2"/>
    <property type="match status" value="1"/>
</dbReference>
<comment type="caution">
    <text evidence="2">The sequence shown here is derived from an EMBL/GenBank/DDBJ whole genome shotgun (WGS) entry which is preliminary data.</text>
</comment>
<dbReference type="OrthoDB" id="67788at2"/>
<keyword evidence="3" id="KW-1185">Reference proteome</keyword>
<evidence type="ECO:0000313" key="3">
    <source>
        <dbReference type="Proteomes" id="UP000321926"/>
    </source>
</evidence>
<evidence type="ECO:0000313" key="2">
    <source>
        <dbReference type="EMBL" id="TXK36460.1"/>
    </source>
</evidence>
<keyword evidence="2" id="KW-0540">Nuclease</keyword>
<sequence>MKEGQKLWTREELLLTINLYAKIPFGKMDHRNKDVQELASLIGRTLGAVARRLANFASLDPIQQSRGIKGLPNTGGLAEEVWKEFYADWDNSFEASEELLANSKQITTENLYDIDYSDIIEGQDKQRLVKTRINQYRFRQIDMANYNSTCCNTGIKEPQLLIASHITSWSKFKNNRLNPANGLCLNALHDKAFDNGLLTVTAEDYTILISPSLKKKPTLEVQDYFLKYDRQKIKFPKKFMPDPKFLEIHNEDFRKKLN</sequence>